<organism evidence="2 3">
    <name type="scientific">Nyssa sinensis</name>
    <dbReference type="NCBI Taxonomy" id="561372"/>
    <lineage>
        <taxon>Eukaryota</taxon>
        <taxon>Viridiplantae</taxon>
        <taxon>Streptophyta</taxon>
        <taxon>Embryophyta</taxon>
        <taxon>Tracheophyta</taxon>
        <taxon>Spermatophyta</taxon>
        <taxon>Magnoliopsida</taxon>
        <taxon>eudicotyledons</taxon>
        <taxon>Gunneridae</taxon>
        <taxon>Pentapetalae</taxon>
        <taxon>asterids</taxon>
        <taxon>Cornales</taxon>
        <taxon>Nyssaceae</taxon>
        <taxon>Nyssa</taxon>
    </lineage>
</organism>
<name>A0A5J5A8E3_9ASTE</name>
<feature type="region of interest" description="Disordered" evidence="1">
    <location>
        <begin position="74"/>
        <end position="171"/>
    </location>
</feature>
<feature type="compositionally biased region" description="Basic and acidic residues" evidence="1">
    <location>
        <begin position="140"/>
        <end position="159"/>
    </location>
</feature>
<feature type="compositionally biased region" description="Basic and acidic residues" evidence="1">
    <location>
        <begin position="83"/>
        <end position="94"/>
    </location>
</feature>
<protein>
    <submittedName>
        <fullName evidence="2">Uncharacterized protein</fullName>
    </submittedName>
</protein>
<proteinExistence type="predicted"/>
<sequence>MMNRYFQSFKLASGEKLGEVLSAEVIKSSMDEIDSIQISHITKSPSYPNSLRNRDMVQLDLLDQELMVVSDAENNERNVASAEQRDHAITDSEKWSNTANAEPRDSAITDLESSSNISSAVQRDSFITESEKSSNFASAEQRDSRERDNATIAYSDKKDTKKKAGRKSKGTEISINFKDLQQLFGRGLDEAAMSLGADLR</sequence>
<dbReference type="EMBL" id="CM018046">
    <property type="protein sequence ID" value="KAA8526132.1"/>
    <property type="molecule type" value="Genomic_DNA"/>
</dbReference>
<evidence type="ECO:0000313" key="3">
    <source>
        <dbReference type="Proteomes" id="UP000325577"/>
    </source>
</evidence>
<reference evidence="2 3" key="1">
    <citation type="submission" date="2019-09" db="EMBL/GenBank/DDBJ databases">
        <title>A chromosome-level genome assembly of the Chinese tupelo Nyssa sinensis.</title>
        <authorList>
            <person name="Yang X."/>
            <person name="Kang M."/>
            <person name="Yang Y."/>
            <person name="Xiong H."/>
            <person name="Wang M."/>
            <person name="Zhang Z."/>
            <person name="Wang Z."/>
            <person name="Wu H."/>
            <person name="Ma T."/>
            <person name="Liu J."/>
            <person name="Xi Z."/>
        </authorList>
    </citation>
    <scope>NUCLEOTIDE SEQUENCE [LARGE SCALE GENOMIC DNA]</scope>
    <source>
        <strain evidence="2">J267</strain>
        <tissue evidence="2">Leaf</tissue>
    </source>
</reference>
<gene>
    <name evidence="2" type="ORF">F0562_007768</name>
</gene>
<evidence type="ECO:0000256" key="1">
    <source>
        <dbReference type="SAM" id="MobiDB-lite"/>
    </source>
</evidence>
<evidence type="ECO:0000313" key="2">
    <source>
        <dbReference type="EMBL" id="KAA8526132.1"/>
    </source>
</evidence>
<feature type="compositionally biased region" description="Polar residues" evidence="1">
    <location>
        <begin position="111"/>
        <end position="138"/>
    </location>
</feature>
<keyword evidence="3" id="KW-1185">Reference proteome</keyword>
<dbReference type="AlphaFoldDB" id="A0A5J5A8E3"/>
<dbReference type="Proteomes" id="UP000325577">
    <property type="component" value="Linkage Group LG3"/>
</dbReference>
<accession>A0A5J5A8E3</accession>